<sequence>MEVVLVSGILIGFILFLFTLTPQQTELYAVAQPALMNLAQQALDRAILMQGNITTRRADGWTIVDLALSAQRPLYQPQIDSAKLGALAAPAAQGPTCVIRQQKLVEASGISQGVLVGYGVLAPRQSYACDYEAILKNFFGPAWDKYDMTLVLKPLVNLTICPNYPVGSVTIRRNDPMCAKVPLGKIWVTLNATGTAVNGTVVVTVIHCPVGGECQIASAEGYFKFDPNLRLYYYDVTGLLAQYLQDVPQGAGVAAFAQKVDYPKAFDFWLFNVSNRPLVYGFYTPDGRVWITHDATVSCGSGNTPALGIRRLDAYTGAGFTNLAQDAVLDPGQGQGQVKVDQCSKCVGNARCAACYVTPPPGSLFMVVWVERNSQGGNAPEGTMVIIPLAPTPPKAPVRVDTWRCRGLQSPPQTQSAVATRVVDSQAATYAAELTLYKWP</sequence>
<name>A3MSA2_PYRCJ</name>
<protein>
    <submittedName>
        <fullName evidence="1">Uncharacterized protein</fullName>
    </submittedName>
</protein>
<gene>
    <name evidence="1" type="ordered locus">Pcal_0079</name>
</gene>
<evidence type="ECO:0000313" key="2">
    <source>
        <dbReference type="Proteomes" id="UP000001431"/>
    </source>
</evidence>
<organism evidence="1 2">
    <name type="scientific">Pyrobaculum calidifontis (strain DSM 21063 / JCM 11548 / VA1)</name>
    <dbReference type="NCBI Taxonomy" id="410359"/>
    <lineage>
        <taxon>Archaea</taxon>
        <taxon>Thermoproteota</taxon>
        <taxon>Thermoprotei</taxon>
        <taxon>Thermoproteales</taxon>
        <taxon>Thermoproteaceae</taxon>
        <taxon>Pyrobaculum</taxon>
    </lineage>
</organism>
<reference evidence="1" key="1">
    <citation type="submission" date="2007-02" db="EMBL/GenBank/DDBJ databases">
        <title>Complete sequence of Pyrobaculum calidifontis JCM 11548.</title>
        <authorList>
            <consortium name="US DOE Joint Genome Institute"/>
            <person name="Copeland A."/>
            <person name="Lucas S."/>
            <person name="Lapidus A."/>
            <person name="Barry K."/>
            <person name="Glavina del Rio T."/>
            <person name="Dalin E."/>
            <person name="Tice H."/>
            <person name="Pitluck S."/>
            <person name="Chain P."/>
            <person name="Malfatti S."/>
            <person name="Shin M."/>
            <person name="Vergez L."/>
            <person name="Schmutz J."/>
            <person name="Larimer F."/>
            <person name="Land M."/>
            <person name="Hauser L."/>
            <person name="Kyrpides N."/>
            <person name="Mikhailova N."/>
            <person name="Cozen A.E."/>
            <person name="Fitz-Gibbon S.T."/>
            <person name="House C.H."/>
            <person name="Saltikov C."/>
            <person name="Lowe T.M."/>
            <person name="Richardson P."/>
        </authorList>
    </citation>
    <scope>NUCLEOTIDE SEQUENCE [LARGE SCALE GENOMIC DNA]</scope>
    <source>
        <strain evidence="1">JCM 11548</strain>
    </source>
</reference>
<dbReference type="EMBL" id="CP000561">
    <property type="protein sequence ID" value="ABO07519.1"/>
    <property type="molecule type" value="Genomic_DNA"/>
</dbReference>
<evidence type="ECO:0000313" key="1">
    <source>
        <dbReference type="EMBL" id="ABO07519.1"/>
    </source>
</evidence>
<keyword evidence="2" id="KW-1185">Reference proteome</keyword>
<dbReference type="KEGG" id="pcl:Pcal_0079"/>
<proteinExistence type="predicted"/>
<dbReference type="STRING" id="410359.Pcal_0079"/>
<accession>A3MSA2</accession>
<dbReference type="eggNOG" id="arCOG05475">
    <property type="taxonomic scope" value="Archaea"/>
</dbReference>
<dbReference type="AlphaFoldDB" id="A3MSA2"/>
<dbReference type="HOGENOM" id="CLU_622047_0_0_2"/>
<dbReference type="Proteomes" id="UP000001431">
    <property type="component" value="Chromosome"/>
</dbReference>